<evidence type="ECO:0000259" key="21">
    <source>
        <dbReference type="PROSITE" id="PS50821"/>
    </source>
</evidence>
<keyword evidence="12" id="KW-0460">Magnesium</keyword>
<evidence type="ECO:0000256" key="8">
    <source>
        <dbReference type="ARBA" id="ARBA00022759"/>
    </source>
</evidence>
<dbReference type="InterPro" id="IPR000999">
    <property type="entry name" value="RNase_III_dom"/>
</dbReference>
<evidence type="ECO:0000256" key="13">
    <source>
        <dbReference type="ARBA" id="ARBA00022884"/>
    </source>
</evidence>
<keyword evidence="10" id="KW-0347">Helicase</keyword>
<dbReference type="EMBL" id="JAZDWU010000008">
    <property type="protein sequence ID" value="KAK9992791.1"/>
    <property type="molecule type" value="Genomic_DNA"/>
</dbReference>
<dbReference type="SUPFAM" id="SSF52540">
    <property type="entry name" value="P-loop containing nucleoside triphosphate hydrolases"/>
    <property type="match status" value="1"/>
</dbReference>
<accession>A0AAW2C3I7</accession>
<evidence type="ECO:0000256" key="15">
    <source>
        <dbReference type="ARBA" id="ARBA00023211"/>
    </source>
</evidence>
<feature type="domain" description="Dicer dsRNA-binding fold" evidence="24">
    <location>
        <begin position="575"/>
        <end position="665"/>
    </location>
</feature>
<evidence type="ECO:0000256" key="11">
    <source>
        <dbReference type="ARBA" id="ARBA00022840"/>
    </source>
</evidence>
<dbReference type="InterPro" id="IPR036085">
    <property type="entry name" value="PAZ_dom_sf"/>
</dbReference>
<keyword evidence="4" id="KW-0540">Nuclease</keyword>
<dbReference type="SMART" id="SM00487">
    <property type="entry name" value="DEXDc"/>
    <property type="match status" value="1"/>
</dbReference>
<dbReference type="CDD" id="cd00593">
    <property type="entry name" value="RIBOc"/>
    <property type="match status" value="2"/>
</dbReference>
<dbReference type="InterPro" id="IPR011545">
    <property type="entry name" value="DEAD/DEAH_box_helicase_dom"/>
</dbReference>
<evidence type="ECO:0000259" key="23">
    <source>
        <dbReference type="PROSITE" id="PS51194"/>
    </source>
</evidence>
<evidence type="ECO:0008006" key="27">
    <source>
        <dbReference type="Google" id="ProtNLM"/>
    </source>
</evidence>
<feature type="domain" description="PAZ" evidence="21">
    <location>
        <begin position="884"/>
        <end position="1018"/>
    </location>
</feature>
<feature type="domain" description="Helicase C-terminal" evidence="23">
    <location>
        <begin position="390"/>
        <end position="547"/>
    </location>
</feature>
<evidence type="ECO:0000259" key="24">
    <source>
        <dbReference type="PROSITE" id="PS51327"/>
    </source>
</evidence>
<evidence type="ECO:0000256" key="3">
    <source>
        <dbReference type="ARBA" id="ARBA00004123"/>
    </source>
</evidence>
<dbReference type="InterPro" id="IPR036389">
    <property type="entry name" value="RNase_III_sf"/>
</dbReference>
<evidence type="ECO:0000256" key="10">
    <source>
        <dbReference type="ARBA" id="ARBA00022806"/>
    </source>
</evidence>
<dbReference type="Pfam" id="PF00270">
    <property type="entry name" value="DEAD"/>
    <property type="match status" value="1"/>
</dbReference>
<dbReference type="FunFam" id="1.10.1520.10:FF:000008">
    <property type="entry name" value="Dicer-like 104"/>
    <property type="match status" value="1"/>
</dbReference>
<dbReference type="PROSITE" id="PS51327">
    <property type="entry name" value="DICER_DSRBF"/>
    <property type="match status" value="1"/>
</dbReference>
<feature type="compositionally biased region" description="Polar residues" evidence="19">
    <location>
        <begin position="1534"/>
        <end position="1556"/>
    </location>
</feature>
<sequence length="1690" mass="189685">MASNTETSLLNALLDHSPQESPTSHNSRHFFPRRYQEEVFEVAKRRNTIAVLKTGAGKTIIAVMLIKHSGQDINFYTDHKKIIFLAPTVHLRVLWMQQFGVIKNYTDFEVEEYYGDKGIDEWNLMCWEKEIYEHDVLVMTPQILLDALRKAFVSLEKVRLLIFDECHHATGNHPYTKIMKEFYHKSSEKPKIFGMTASPVIRKGVSSTIDCECQLSELESILDSQIYTTDDGKEMEVYVPSAKATCIFYDQAWFPSLNLKAKLEASWSKFDALLLKLPRSQHSHYKDIDEKLKTLRKRLSNDLAKILYCLDDLGPICAYEAVKVCLENAPTAQEDFEIYREISLECKYFLEEVQCIIGELFPLGDENFLDVGLDHTKAVHFGYISPKLHELLQIFLSFGGASHVPCLIFVDRIVTAKVIERFVKKVTCLSHFTVSYLTGSNTANDSLAPKMQKEILESFRSGKVNLLLTTDVVEEGIHVPDCSCVIRFDMPKTVRSYVQSRGRARQNDSLFVMMLERGNMKQRNQLFDIIKSEYSMKNTALNRDPDSCSLKPCRIGETNAYFVNATGASVSSDSSVSLIHRYCAKLPGDRYYTPKPNFQFSISNGLYECKLILPPSAAIQTIVGPLSSNSQISKQLACLEACKKLHQIGALNDHLQPSIEEPSANDLNINCKESASGAGTTKRKELHGLTSIRALSGTWGEKLDGTIFQAYKFDFSCTIIDEVYSGFVLLIDSRLDDDVGNVKLDLYLVSRMVKSSVSSCGQVHLDAEQMTKAKCFQEFFFNGLYGRLFVGSESAGTKREFLLQHETTLLWSPSCMYLLLPLETLNTSIHENFRINWTGINSAASVVEFLKKNSFLGSQHCNGNRENSSPCRINLSQTKCKDVNIINFANCSVNVNDLKDMVVLAIHTGRIYSIIEVVSNSSANSHFVGDTSAEISFEQMPNGVLSDYNTFIDYFHKKYGIALMYPEQPLLRLKQSHNPHNLLKNFNGEVCTSSCDGLVNEKTQIHVFVPPEILVYINVSVDVLRSFYLLPALMHRLESLMLASQLRGEIGCPSSDFQISSSLILEALTTQRCCESFSMERLELLGDSVLKYAVSCHLFLKYPEKHEGQLTARRSWAICNSNLHKLGTDHKLQGYIRDSAFDPRRWVAPGHRSIHPVPCECGVDALEVPLDAQFQTVDMKVKVGVCCDRGHRWMTSKTVADCVEALIGAYYVGGGLVAALHMIKWLGIDAELEPTSVLEAITRASLHSYIPKTNEIETLESKLGYVFSTKGLLQEAITHASEQEAGVGYCYQRLEFLGDSVLDLLITWHLYQSHTDIDPGKLTDLRGAAVSNENFAQAAVRRNIQPHLRHCSGLLLCQIADYVRSLTESTETTRTPEEPKCPKALGDMVESIAGAMLIDTKLHLDDVWRIFKPLLSPIVTPDNLVLHPLRELNELCDSLGYFKKEIFNEGEIVHVEIRLQLEDELLIGDGYHRSRKAARGQAAKSVLKKLENKGILASQCDFKRTDCPGHTYNSSSQDIDINSCRKITDEGSTEPISQTKQKTAETQLPAESTTDASLGHDCSKKTCSPNIAIPVIESINFKKGGPRTTLFDICKRLQWPMPTFKPTEHKSRTPIEFGEGPERRTGFNIFVSQISIHIPNSGIIMCTGDPRADKKSSFDSAALAMLHELARLEKLVIADSQVLSLKNIGE</sequence>
<comment type="subcellular location">
    <subcellularLocation>
        <location evidence="3">Nucleus</location>
    </subcellularLocation>
</comment>
<dbReference type="PROSITE" id="PS50821">
    <property type="entry name" value="PAZ"/>
    <property type="match status" value="1"/>
</dbReference>
<dbReference type="PROSITE" id="PS00517">
    <property type="entry name" value="RNASE_3_1"/>
    <property type="match status" value="1"/>
</dbReference>
<dbReference type="Gene3D" id="3.30.160.380">
    <property type="entry name" value="Dicer dimerisation domain"/>
    <property type="match status" value="1"/>
</dbReference>
<dbReference type="PROSITE" id="PS51194">
    <property type="entry name" value="HELICASE_CTER"/>
    <property type="match status" value="1"/>
</dbReference>
<dbReference type="InterPro" id="IPR038248">
    <property type="entry name" value="Dicer_dimer_sf"/>
</dbReference>
<feature type="domain" description="RNase III" evidence="20">
    <location>
        <begin position="1043"/>
        <end position="1215"/>
    </location>
</feature>
<dbReference type="Gene3D" id="2.170.260.10">
    <property type="entry name" value="paz domain"/>
    <property type="match status" value="1"/>
</dbReference>
<evidence type="ECO:0000256" key="6">
    <source>
        <dbReference type="ARBA" id="ARBA00022737"/>
    </source>
</evidence>
<feature type="domain" description="RNase III" evidence="20">
    <location>
        <begin position="1256"/>
        <end position="1401"/>
    </location>
</feature>
<dbReference type="SMART" id="SM00949">
    <property type="entry name" value="PAZ"/>
    <property type="match status" value="1"/>
</dbReference>
<dbReference type="GO" id="GO:0004525">
    <property type="term" value="F:ribonuclease III activity"/>
    <property type="evidence" value="ECO:0007669"/>
    <property type="project" value="InterPro"/>
</dbReference>
<feature type="region of interest" description="Disordered" evidence="19">
    <location>
        <begin position="1529"/>
        <end position="1560"/>
    </location>
</feature>
<evidence type="ECO:0000256" key="9">
    <source>
        <dbReference type="ARBA" id="ARBA00022801"/>
    </source>
</evidence>
<keyword evidence="6" id="KW-0677">Repeat</keyword>
<dbReference type="SUPFAM" id="SSF101690">
    <property type="entry name" value="PAZ domain"/>
    <property type="match status" value="1"/>
</dbReference>
<dbReference type="InterPro" id="IPR005034">
    <property type="entry name" value="Dicer_dimerisation"/>
</dbReference>
<evidence type="ECO:0000256" key="17">
    <source>
        <dbReference type="ARBA" id="ARBA00035116"/>
    </source>
</evidence>
<dbReference type="InterPro" id="IPR014001">
    <property type="entry name" value="Helicase_ATP-bd"/>
</dbReference>
<keyword evidence="26" id="KW-1185">Reference proteome</keyword>
<dbReference type="GO" id="GO:0010267">
    <property type="term" value="P:ta-siRNA processing"/>
    <property type="evidence" value="ECO:0007669"/>
    <property type="project" value="UniProtKB-ARBA"/>
</dbReference>
<evidence type="ECO:0000256" key="5">
    <source>
        <dbReference type="ARBA" id="ARBA00022723"/>
    </source>
</evidence>
<dbReference type="Gene3D" id="3.40.50.300">
    <property type="entry name" value="P-loop containing nucleotide triphosphate hydrolases"/>
    <property type="match status" value="2"/>
</dbReference>
<evidence type="ECO:0000256" key="16">
    <source>
        <dbReference type="ARBA" id="ARBA00023242"/>
    </source>
</evidence>
<dbReference type="GO" id="GO:0005524">
    <property type="term" value="F:ATP binding"/>
    <property type="evidence" value="ECO:0007669"/>
    <property type="project" value="UniProtKB-KW"/>
</dbReference>
<keyword evidence="14" id="KW-0943">RNA-mediated gene silencing</keyword>
<dbReference type="CDD" id="cd18802">
    <property type="entry name" value="SF2_C_dicer"/>
    <property type="match status" value="1"/>
</dbReference>
<comment type="cofactor">
    <cofactor evidence="2">
        <name>Mg(2+)</name>
        <dbReference type="ChEBI" id="CHEBI:18420"/>
    </cofactor>
</comment>
<dbReference type="CDD" id="cd18034">
    <property type="entry name" value="DEXHc_dicer"/>
    <property type="match status" value="1"/>
</dbReference>
<dbReference type="Gene3D" id="1.10.1520.10">
    <property type="entry name" value="Ribonuclease III domain"/>
    <property type="match status" value="2"/>
</dbReference>
<dbReference type="GO" id="GO:0003723">
    <property type="term" value="F:RNA binding"/>
    <property type="evidence" value="ECO:0007669"/>
    <property type="project" value="UniProtKB-UniRule"/>
</dbReference>
<name>A0AAW2C3I7_9ROSI</name>
<dbReference type="Proteomes" id="UP001459277">
    <property type="component" value="Unassembled WGS sequence"/>
</dbReference>
<dbReference type="InterPro" id="IPR001650">
    <property type="entry name" value="Helicase_C-like"/>
</dbReference>
<dbReference type="SUPFAM" id="SSF69065">
    <property type="entry name" value="RNase III domain-like"/>
    <property type="match status" value="2"/>
</dbReference>
<dbReference type="FunFam" id="3.40.50.300:FF:000705">
    <property type="entry name" value="Endoribonuclease dicer-like protein"/>
    <property type="match status" value="1"/>
</dbReference>
<keyword evidence="5" id="KW-0479">Metal-binding</keyword>
<evidence type="ECO:0000256" key="19">
    <source>
        <dbReference type="SAM" id="MobiDB-lite"/>
    </source>
</evidence>
<keyword evidence="13 18" id="KW-0694">RNA-binding</keyword>
<evidence type="ECO:0000259" key="22">
    <source>
        <dbReference type="PROSITE" id="PS51192"/>
    </source>
</evidence>
<keyword evidence="11" id="KW-0067">ATP-binding</keyword>
<evidence type="ECO:0000256" key="2">
    <source>
        <dbReference type="ARBA" id="ARBA00001946"/>
    </source>
</evidence>
<evidence type="ECO:0000256" key="4">
    <source>
        <dbReference type="ARBA" id="ARBA00022722"/>
    </source>
</evidence>
<protein>
    <recommendedName>
        <fullName evidence="27">Dicer-like 3 protein</fullName>
    </recommendedName>
</protein>
<dbReference type="GO" id="GO:0005634">
    <property type="term" value="C:nucleus"/>
    <property type="evidence" value="ECO:0007669"/>
    <property type="project" value="UniProtKB-SubCell"/>
</dbReference>
<dbReference type="PROSITE" id="PS50142">
    <property type="entry name" value="RNASE_3_2"/>
    <property type="match status" value="2"/>
</dbReference>
<dbReference type="InterPro" id="IPR003100">
    <property type="entry name" value="PAZ_dom"/>
</dbReference>
<dbReference type="FunFam" id="3.40.50.300:FF:000420">
    <property type="entry name" value="Endoribonuclease dicer-like 1"/>
    <property type="match status" value="1"/>
</dbReference>
<gene>
    <name evidence="25" type="ORF">SO802_022494</name>
</gene>
<feature type="domain" description="Helicase ATP-binding" evidence="22">
    <location>
        <begin position="39"/>
        <end position="199"/>
    </location>
</feature>
<evidence type="ECO:0000256" key="7">
    <source>
        <dbReference type="ARBA" id="ARBA00022741"/>
    </source>
</evidence>
<dbReference type="SMART" id="SM00535">
    <property type="entry name" value="RIBOc"/>
    <property type="match status" value="2"/>
</dbReference>
<keyword evidence="16" id="KW-0539">Nucleus</keyword>
<organism evidence="25 26">
    <name type="scientific">Lithocarpus litseifolius</name>
    <dbReference type="NCBI Taxonomy" id="425828"/>
    <lineage>
        <taxon>Eukaryota</taxon>
        <taxon>Viridiplantae</taxon>
        <taxon>Streptophyta</taxon>
        <taxon>Embryophyta</taxon>
        <taxon>Tracheophyta</taxon>
        <taxon>Spermatophyta</taxon>
        <taxon>Magnoliopsida</taxon>
        <taxon>eudicotyledons</taxon>
        <taxon>Gunneridae</taxon>
        <taxon>Pentapetalae</taxon>
        <taxon>rosids</taxon>
        <taxon>fabids</taxon>
        <taxon>Fagales</taxon>
        <taxon>Fagaceae</taxon>
        <taxon>Lithocarpus</taxon>
    </lineage>
</organism>
<evidence type="ECO:0000256" key="18">
    <source>
        <dbReference type="PROSITE-ProRule" id="PRU00657"/>
    </source>
</evidence>
<dbReference type="GO" id="GO:0005737">
    <property type="term" value="C:cytoplasm"/>
    <property type="evidence" value="ECO:0007669"/>
    <property type="project" value="TreeGrafter"/>
</dbReference>
<evidence type="ECO:0000256" key="12">
    <source>
        <dbReference type="ARBA" id="ARBA00022842"/>
    </source>
</evidence>
<dbReference type="GO" id="GO:0004386">
    <property type="term" value="F:helicase activity"/>
    <property type="evidence" value="ECO:0007669"/>
    <property type="project" value="UniProtKB-KW"/>
</dbReference>
<evidence type="ECO:0000256" key="14">
    <source>
        <dbReference type="ARBA" id="ARBA00023158"/>
    </source>
</evidence>
<dbReference type="PANTHER" id="PTHR14950">
    <property type="entry name" value="DICER-RELATED"/>
    <property type="match status" value="1"/>
</dbReference>
<dbReference type="Pfam" id="PF00636">
    <property type="entry name" value="Ribonuclease_3"/>
    <property type="match status" value="2"/>
</dbReference>
<comment type="cofactor">
    <cofactor evidence="1">
        <name>Mn(2+)</name>
        <dbReference type="ChEBI" id="CHEBI:29035"/>
    </cofactor>
</comment>
<dbReference type="FunFam" id="3.30.160.380:FF:000001">
    <property type="entry name" value="Endoribonuclease dicer-like 1"/>
    <property type="match status" value="1"/>
</dbReference>
<keyword evidence="15" id="KW-0464">Manganese</keyword>
<dbReference type="Pfam" id="PF03368">
    <property type="entry name" value="Dicer_dimer"/>
    <property type="match status" value="1"/>
</dbReference>
<dbReference type="InterPro" id="IPR027417">
    <property type="entry name" value="P-loop_NTPase"/>
</dbReference>
<dbReference type="PANTHER" id="PTHR14950:SF46">
    <property type="entry name" value="ENDORIBONUCLEASE DICER HOMOLOG 3"/>
    <property type="match status" value="1"/>
</dbReference>
<dbReference type="Pfam" id="PF02170">
    <property type="entry name" value="PAZ"/>
    <property type="match status" value="1"/>
</dbReference>
<keyword evidence="7" id="KW-0547">Nucleotide-binding</keyword>
<reference evidence="25 26" key="1">
    <citation type="submission" date="2024-01" db="EMBL/GenBank/DDBJ databases">
        <title>A telomere-to-telomere, gap-free genome of sweet tea (Lithocarpus litseifolius).</title>
        <authorList>
            <person name="Zhou J."/>
        </authorList>
    </citation>
    <scope>NUCLEOTIDE SEQUENCE [LARGE SCALE GENOMIC DNA]</scope>
    <source>
        <strain evidence="25">Zhou-2022a</strain>
        <tissue evidence="25">Leaf</tissue>
    </source>
</reference>
<dbReference type="SMART" id="SM00490">
    <property type="entry name" value="HELICc"/>
    <property type="match status" value="1"/>
</dbReference>
<evidence type="ECO:0000313" key="26">
    <source>
        <dbReference type="Proteomes" id="UP001459277"/>
    </source>
</evidence>
<evidence type="ECO:0000256" key="1">
    <source>
        <dbReference type="ARBA" id="ARBA00001936"/>
    </source>
</evidence>
<dbReference type="Gene3D" id="3.30.160.20">
    <property type="match status" value="1"/>
</dbReference>
<comment type="caution">
    <text evidence="25">The sequence shown here is derived from an EMBL/GenBank/DDBJ whole genome shotgun (WGS) entry which is preliminary data.</text>
</comment>
<keyword evidence="8" id="KW-0255">Endonuclease</keyword>
<evidence type="ECO:0000313" key="25">
    <source>
        <dbReference type="EMBL" id="KAK9992791.1"/>
    </source>
</evidence>
<keyword evidence="9" id="KW-0378">Hydrolase</keyword>
<evidence type="ECO:0000259" key="20">
    <source>
        <dbReference type="PROSITE" id="PS50142"/>
    </source>
</evidence>
<comment type="similarity">
    <text evidence="17 18">Belongs to the helicase family. Dicer subfamily.</text>
</comment>
<dbReference type="Pfam" id="PF00271">
    <property type="entry name" value="Helicase_C"/>
    <property type="match status" value="1"/>
</dbReference>
<proteinExistence type="inferred from homology"/>
<dbReference type="FunFam" id="1.10.1520.10:FF:000004">
    <property type="entry name" value="Endoribonuclease dicer-like 1"/>
    <property type="match status" value="1"/>
</dbReference>
<dbReference type="GO" id="GO:0046872">
    <property type="term" value="F:metal ion binding"/>
    <property type="evidence" value="ECO:0007669"/>
    <property type="project" value="UniProtKB-KW"/>
</dbReference>
<dbReference type="PROSITE" id="PS51192">
    <property type="entry name" value="HELICASE_ATP_BIND_1"/>
    <property type="match status" value="1"/>
</dbReference>